<keyword evidence="1" id="KW-1133">Transmembrane helix</keyword>
<feature type="transmembrane region" description="Helical" evidence="1">
    <location>
        <begin position="6"/>
        <end position="26"/>
    </location>
</feature>
<dbReference type="GO" id="GO:0003676">
    <property type="term" value="F:nucleic acid binding"/>
    <property type="evidence" value="ECO:0007669"/>
    <property type="project" value="InterPro"/>
</dbReference>
<name>A0A5R8QH87_9FIRM</name>
<dbReference type="AlphaFoldDB" id="A0A5R8QH87"/>
<proteinExistence type="predicted"/>
<feature type="transmembrane region" description="Helical" evidence="1">
    <location>
        <begin position="64"/>
        <end position="84"/>
    </location>
</feature>
<evidence type="ECO:0000256" key="1">
    <source>
        <dbReference type="SAM" id="Phobius"/>
    </source>
</evidence>
<feature type="transmembrane region" description="Helical" evidence="1">
    <location>
        <begin position="38"/>
        <end position="58"/>
    </location>
</feature>
<dbReference type="EMBL" id="VBWP01000001">
    <property type="protein sequence ID" value="TLG77401.1"/>
    <property type="molecule type" value="Genomic_DNA"/>
</dbReference>
<organism evidence="2 3">
    <name type="scientific">Culicoidibacter larvae</name>
    <dbReference type="NCBI Taxonomy" id="2579976"/>
    <lineage>
        <taxon>Bacteria</taxon>
        <taxon>Bacillati</taxon>
        <taxon>Bacillota</taxon>
        <taxon>Culicoidibacteria</taxon>
        <taxon>Culicoidibacterales</taxon>
        <taxon>Culicoidibacteraceae</taxon>
        <taxon>Culicoidibacter</taxon>
    </lineage>
</organism>
<protein>
    <submittedName>
        <fullName evidence="2">DUF1294 domain-containing protein</fullName>
    </submittedName>
</protein>
<keyword evidence="1" id="KW-0812">Transmembrane</keyword>
<reference evidence="2 3" key="1">
    <citation type="submission" date="2019-05" db="EMBL/GenBank/DDBJ databases">
        <title>Culicoidintestinum kansasii gen. nov., sp. nov. from the gastrointestinal tract of the biting midge, Culicoides sonorensis.</title>
        <authorList>
            <person name="Neupane S."/>
            <person name="Ghosh A."/>
            <person name="Gunther S."/>
            <person name="Martin K."/>
            <person name="Zurek L."/>
        </authorList>
    </citation>
    <scope>NUCLEOTIDE SEQUENCE [LARGE SCALE GENOMIC DNA]</scope>
    <source>
        <strain evidence="2 3">CS-1</strain>
    </source>
</reference>
<comment type="caution">
    <text evidence="2">The sequence shown here is derived from an EMBL/GenBank/DDBJ whole genome shotgun (WGS) entry which is preliminary data.</text>
</comment>
<dbReference type="Pfam" id="PF06961">
    <property type="entry name" value="DUF1294"/>
    <property type="match status" value="1"/>
</dbReference>
<dbReference type="RefSeq" id="WP_138190010.1">
    <property type="nucleotide sequence ID" value="NZ_VBWP01000001.1"/>
</dbReference>
<dbReference type="InParanoid" id="A0A5R8QH87"/>
<accession>A0A5R8QH87</accession>
<sequence>MELLIIYVVMMSVALLIAMVVDKRRAIKHKSRVAEQTLLFLAVAGGAPGGLVGMYLWRHKCRKWYFVLVYWLAAIVWVGGLFYIGK</sequence>
<dbReference type="OrthoDB" id="1698854at2"/>
<dbReference type="PIRSF" id="PIRSF002599">
    <property type="entry name" value="Cold_shock_A"/>
    <property type="match status" value="1"/>
</dbReference>
<dbReference type="FunCoup" id="A0A5R8QH87">
    <property type="interactions" value="24"/>
</dbReference>
<evidence type="ECO:0000313" key="3">
    <source>
        <dbReference type="Proteomes" id="UP000306912"/>
    </source>
</evidence>
<keyword evidence="3" id="KW-1185">Reference proteome</keyword>
<dbReference type="InterPro" id="IPR010718">
    <property type="entry name" value="DUF1294"/>
</dbReference>
<dbReference type="Proteomes" id="UP000306912">
    <property type="component" value="Unassembled WGS sequence"/>
</dbReference>
<gene>
    <name evidence="2" type="ORF">FEZ08_01920</name>
</gene>
<dbReference type="InterPro" id="IPR012156">
    <property type="entry name" value="Cold_shock_CspA"/>
</dbReference>
<evidence type="ECO:0000313" key="2">
    <source>
        <dbReference type="EMBL" id="TLG77401.1"/>
    </source>
</evidence>
<keyword evidence="1" id="KW-0472">Membrane</keyword>